<dbReference type="Pfam" id="PF16928">
    <property type="entry name" value="Inj_translocase"/>
    <property type="match status" value="1"/>
</dbReference>
<accession>A0AAJ1YG45</accession>
<evidence type="ECO:0000313" key="3">
    <source>
        <dbReference type="Proteomes" id="UP001224622"/>
    </source>
</evidence>
<sequence>MATWEQGINAGGFLAGMGGNNQNAPQAGDINATLGLIRDNNEFARAGGNNVALQGLQGLAGLSQQYKEQQQQQALSEFNKAHADAWNSGDTSGLRKFVTANPAFVGQAQQAVAGLNDQQRTDMTNQAAKLRFALAQGPEAYTQYVSQNAGELSRVGANPSVLAQMGAQNPQGAAQLFDTLGLAGSGDKYFDIVDKQQGREIDRGQLAETSRHNQAGEGLQAQQIAVSRENSIRSAYAPTAAMQNYSQYAQMLKSDPDGAAAFAAAAGINTNAKKLMKVEKNDDGTITKYYTDGTEEAGKLLQPISADGIKPISLPQAQAIMEKAPEGAKKAAGFAYRVRNNLDSMDTLKVDPKRIAVINTALGDGSIGNLNLSGPEQQYVAYAGDSIAAILRQESGAAIPLEEQKSYYKRYFPQIGDADGTIKTKRHLMENQFKALRGASGRAYDALSVSSAADNTEAPATETGSGGSLPAYQPKRQYGQTQEQAQKAAQAQQTTNQAPATALQALQANPGLAQQFQAKYGYLPQGFQ</sequence>
<proteinExistence type="predicted"/>
<dbReference type="Proteomes" id="UP001224622">
    <property type="component" value="Unassembled WGS sequence"/>
</dbReference>
<dbReference type="InterPro" id="IPR031619">
    <property type="entry name" value="Inj_translocase"/>
</dbReference>
<reference evidence="2" key="1">
    <citation type="submission" date="2023-08" db="EMBL/GenBank/DDBJ databases">
        <title>The Comparative Genomic Analysis of Yersiniaceae from Polar Regions.</title>
        <authorList>
            <person name="Goncharov A."/>
            <person name="Aslanov B."/>
            <person name="Kolodzhieva V."/>
            <person name="Azarov D."/>
            <person name="Mochov A."/>
            <person name="Lebedeva E."/>
        </authorList>
    </citation>
    <scope>NUCLEOTIDE SEQUENCE</scope>
    <source>
        <strain evidence="2">Vf</strain>
    </source>
</reference>
<dbReference type="RefSeq" id="WP_309047712.1">
    <property type="nucleotide sequence ID" value="NZ_JAVIGA010000014.1"/>
</dbReference>
<gene>
    <name evidence="2" type="ORF">RDT67_14500</name>
</gene>
<feature type="compositionally biased region" description="Low complexity" evidence="1">
    <location>
        <begin position="480"/>
        <end position="498"/>
    </location>
</feature>
<dbReference type="AlphaFoldDB" id="A0AAJ1YG45"/>
<evidence type="ECO:0000313" key="2">
    <source>
        <dbReference type="EMBL" id="MDQ9127640.1"/>
    </source>
</evidence>
<feature type="region of interest" description="Disordered" evidence="1">
    <location>
        <begin position="451"/>
        <end position="498"/>
    </location>
</feature>
<dbReference type="EMBL" id="JAVIGA010000014">
    <property type="protein sequence ID" value="MDQ9127640.1"/>
    <property type="molecule type" value="Genomic_DNA"/>
</dbReference>
<organism evidence="2 3">
    <name type="scientific">Serratia fonticola</name>
    <dbReference type="NCBI Taxonomy" id="47917"/>
    <lineage>
        <taxon>Bacteria</taxon>
        <taxon>Pseudomonadati</taxon>
        <taxon>Pseudomonadota</taxon>
        <taxon>Gammaproteobacteria</taxon>
        <taxon>Enterobacterales</taxon>
        <taxon>Yersiniaceae</taxon>
        <taxon>Serratia</taxon>
    </lineage>
</organism>
<protein>
    <submittedName>
        <fullName evidence="2">Phage DNA ejection protein</fullName>
    </submittedName>
</protein>
<evidence type="ECO:0000256" key="1">
    <source>
        <dbReference type="SAM" id="MobiDB-lite"/>
    </source>
</evidence>
<name>A0AAJ1YG45_SERFO</name>
<comment type="caution">
    <text evidence="2">The sequence shown here is derived from an EMBL/GenBank/DDBJ whole genome shotgun (WGS) entry which is preliminary data.</text>
</comment>